<dbReference type="InterPro" id="IPR012263">
    <property type="entry name" value="M_m6A_EcoRV"/>
</dbReference>
<feature type="binding site" evidence="7">
    <location>
        <position position="187"/>
    </location>
    <ligand>
        <name>S-adenosyl-L-methionine</name>
        <dbReference type="ChEBI" id="CHEBI:59789"/>
    </ligand>
</feature>
<evidence type="ECO:0000256" key="5">
    <source>
        <dbReference type="ARBA" id="ARBA00022691"/>
    </source>
</evidence>
<feature type="binding site" evidence="7">
    <location>
        <position position="14"/>
    </location>
    <ligand>
        <name>S-adenosyl-L-methionine</name>
        <dbReference type="ChEBI" id="CHEBI:59789"/>
    </ligand>
</feature>
<dbReference type="Proteomes" id="UP000317371">
    <property type="component" value="Unassembled WGS sequence"/>
</dbReference>
<proteinExistence type="inferred from homology"/>
<dbReference type="EMBL" id="VIGC01000017">
    <property type="protein sequence ID" value="TQE95086.1"/>
    <property type="molecule type" value="Genomic_DNA"/>
</dbReference>
<dbReference type="Gene3D" id="1.10.1020.10">
    <property type="entry name" value="Adenine-specific Methyltransferase, Domain 2"/>
    <property type="match status" value="1"/>
</dbReference>
<evidence type="ECO:0000256" key="4">
    <source>
        <dbReference type="ARBA" id="ARBA00022679"/>
    </source>
</evidence>
<keyword evidence="10" id="KW-1185">Reference proteome</keyword>
<dbReference type="OrthoDB" id="9805629at2"/>
<dbReference type="PRINTS" id="PR00505">
    <property type="entry name" value="D12N6MTFRASE"/>
</dbReference>
<sequence length="276" mass="31656">MDSNAAKVKPFLKWAGGKLRIVAHIKEVLPPGRRLIEPFVGSGAVFLNTDYDHYLLADANPDLIGLYRQLQQEGEAFIRYCQRFFTPETNQRPVYYEYRDRFNRSQDPRERAALFLYLNRHGYNGLCRYNASGQFNVPFGRYKRPYFPEAEMEAFLEKARRARLEFQVADFVETLSAAQVGDVVYCDPPYVPLSATANFTGYSKDGFGPAEQLRLAELAQELAARGVPVVISNHDTDFTAQAYARAREKRRLTVRRHISCDGANRNEVREILAVFH</sequence>
<dbReference type="NCBIfam" id="TIGR00571">
    <property type="entry name" value="dam"/>
    <property type="match status" value="1"/>
</dbReference>
<dbReference type="PANTHER" id="PTHR30481:SF3">
    <property type="entry name" value="DNA ADENINE METHYLASE"/>
    <property type="match status" value="1"/>
</dbReference>
<dbReference type="PIRSF" id="PIRSF000398">
    <property type="entry name" value="M_m6A_EcoRV"/>
    <property type="match status" value="1"/>
</dbReference>
<organism evidence="9 10">
    <name type="scientific">Litorilinea aerophila</name>
    <dbReference type="NCBI Taxonomy" id="1204385"/>
    <lineage>
        <taxon>Bacteria</taxon>
        <taxon>Bacillati</taxon>
        <taxon>Chloroflexota</taxon>
        <taxon>Caldilineae</taxon>
        <taxon>Caldilineales</taxon>
        <taxon>Caldilineaceae</taxon>
        <taxon>Litorilinea</taxon>
    </lineage>
</organism>
<evidence type="ECO:0000256" key="2">
    <source>
        <dbReference type="ARBA" id="ARBA00011900"/>
    </source>
</evidence>
<dbReference type="InParanoid" id="A0A540VEA7"/>
<dbReference type="PROSITE" id="PS00092">
    <property type="entry name" value="N6_MTASE"/>
    <property type="match status" value="1"/>
</dbReference>
<evidence type="ECO:0000256" key="3">
    <source>
        <dbReference type="ARBA" id="ARBA00022603"/>
    </source>
</evidence>
<dbReference type="GO" id="GO:0009307">
    <property type="term" value="P:DNA restriction-modification system"/>
    <property type="evidence" value="ECO:0007669"/>
    <property type="project" value="InterPro"/>
</dbReference>
<dbReference type="PANTHER" id="PTHR30481">
    <property type="entry name" value="DNA ADENINE METHYLASE"/>
    <property type="match status" value="1"/>
</dbReference>
<dbReference type="AlphaFoldDB" id="A0A540VEA7"/>
<evidence type="ECO:0000256" key="8">
    <source>
        <dbReference type="RuleBase" id="RU361257"/>
    </source>
</evidence>
<evidence type="ECO:0000313" key="10">
    <source>
        <dbReference type="Proteomes" id="UP000317371"/>
    </source>
</evidence>
<dbReference type="InterPro" id="IPR029063">
    <property type="entry name" value="SAM-dependent_MTases_sf"/>
</dbReference>
<protein>
    <recommendedName>
        <fullName evidence="2 8">Site-specific DNA-methyltransferase (adenine-specific)</fullName>
        <ecNumber evidence="2 8">2.1.1.72</ecNumber>
    </recommendedName>
</protein>
<keyword evidence="3 8" id="KW-0489">Methyltransferase</keyword>
<gene>
    <name evidence="9" type="ORF">FKZ61_14000</name>
</gene>
<dbReference type="InterPro" id="IPR002052">
    <property type="entry name" value="DNA_methylase_N6_adenine_CS"/>
</dbReference>
<evidence type="ECO:0000313" key="9">
    <source>
        <dbReference type="EMBL" id="TQE95086.1"/>
    </source>
</evidence>
<dbReference type="GO" id="GO:0006298">
    <property type="term" value="P:mismatch repair"/>
    <property type="evidence" value="ECO:0007669"/>
    <property type="project" value="TreeGrafter"/>
</dbReference>
<keyword evidence="4 8" id="KW-0808">Transferase</keyword>
<dbReference type="InterPro" id="IPR012327">
    <property type="entry name" value="MeTrfase_D12"/>
</dbReference>
<evidence type="ECO:0000256" key="6">
    <source>
        <dbReference type="ARBA" id="ARBA00047942"/>
    </source>
</evidence>
<dbReference type="RefSeq" id="WP_141610763.1">
    <property type="nucleotide sequence ID" value="NZ_VIGC02000017.1"/>
</dbReference>
<evidence type="ECO:0000256" key="1">
    <source>
        <dbReference type="ARBA" id="ARBA00006594"/>
    </source>
</evidence>
<name>A0A540VEA7_9CHLR</name>
<feature type="binding site" evidence="7">
    <location>
        <position position="58"/>
    </location>
    <ligand>
        <name>S-adenosyl-L-methionine</name>
        <dbReference type="ChEBI" id="CHEBI:59789"/>
    </ligand>
</feature>
<dbReference type="GO" id="GO:1904047">
    <property type="term" value="F:S-adenosyl-L-methionine binding"/>
    <property type="evidence" value="ECO:0007669"/>
    <property type="project" value="TreeGrafter"/>
</dbReference>
<dbReference type="InterPro" id="IPR023095">
    <property type="entry name" value="Ade_MeTrfase_dom_2"/>
</dbReference>
<comment type="similarity">
    <text evidence="1 8">Belongs to the N(4)/N(6)-methyltransferase family.</text>
</comment>
<feature type="binding site" evidence="7">
    <location>
        <position position="18"/>
    </location>
    <ligand>
        <name>S-adenosyl-L-methionine</name>
        <dbReference type="ChEBI" id="CHEBI:59789"/>
    </ligand>
</feature>
<dbReference type="SUPFAM" id="SSF53335">
    <property type="entry name" value="S-adenosyl-L-methionine-dependent methyltransferases"/>
    <property type="match status" value="1"/>
</dbReference>
<dbReference type="GO" id="GO:0009007">
    <property type="term" value="F:site-specific DNA-methyltransferase (adenine-specific) activity"/>
    <property type="evidence" value="ECO:0007669"/>
    <property type="project" value="UniProtKB-UniRule"/>
</dbReference>
<dbReference type="EC" id="2.1.1.72" evidence="2 8"/>
<comment type="catalytic activity">
    <reaction evidence="6 8">
        <text>a 2'-deoxyadenosine in DNA + S-adenosyl-L-methionine = an N(6)-methyl-2'-deoxyadenosine in DNA + S-adenosyl-L-homocysteine + H(+)</text>
        <dbReference type="Rhea" id="RHEA:15197"/>
        <dbReference type="Rhea" id="RHEA-COMP:12418"/>
        <dbReference type="Rhea" id="RHEA-COMP:12419"/>
        <dbReference type="ChEBI" id="CHEBI:15378"/>
        <dbReference type="ChEBI" id="CHEBI:57856"/>
        <dbReference type="ChEBI" id="CHEBI:59789"/>
        <dbReference type="ChEBI" id="CHEBI:90615"/>
        <dbReference type="ChEBI" id="CHEBI:90616"/>
        <dbReference type="EC" id="2.1.1.72"/>
    </reaction>
</comment>
<dbReference type="GO" id="GO:0032259">
    <property type="term" value="P:methylation"/>
    <property type="evidence" value="ECO:0007669"/>
    <property type="project" value="UniProtKB-KW"/>
</dbReference>
<accession>A0A540VEA7</accession>
<reference evidence="9 10" key="1">
    <citation type="submission" date="2019-06" db="EMBL/GenBank/DDBJ databases">
        <title>Genome sequence of Litorilinea aerophila BAA-2444.</title>
        <authorList>
            <person name="Maclea K.S."/>
            <person name="Maurais E.G."/>
            <person name="Iannazzi L.C."/>
        </authorList>
    </citation>
    <scope>NUCLEOTIDE SEQUENCE [LARGE SCALE GENOMIC DNA]</scope>
    <source>
        <strain evidence="9 10">ATCC BAA-2444</strain>
    </source>
</reference>
<dbReference type="GO" id="GO:0043565">
    <property type="term" value="F:sequence-specific DNA binding"/>
    <property type="evidence" value="ECO:0007669"/>
    <property type="project" value="TreeGrafter"/>
</dbReference>
<keyword evidence="5 8" id="KW-0949">S-adenosyl-L-methionine</keyword>
<evidence type="ECO:0000256" key="7">
    <source>
        <dbReference type="PIRSR" id="PIRSR000398-1"/>
    </source>
</evidence>
<dbReference type="Gene3D" id="3.40.50.150">
    <property type="entry name" value="Vaccinia Virus protein VP39"/>
    <property type="match status" value="1"/>
</dbReference>
<comment type="caution">
    <text evidence="9">The sequence shown here is derived from an EMBL/GenBank/DDBJ whole genome shotgun (WGS) entry which is preliminary data.</text>
</comment>
<dbReference type="Pfam" id="PF02086">
    <property type="entry name" value="MethyltransfD12"/>
    <property type="match status" value="1"/>
</dbReference>